<dbReference type="SMART" id="SM00387">
    <property type="entry name" value="HATPase_c"/>
    <property type="match status" value="1"/>
</dbReference>
<dbReference type="InterPro" id="IPR004358">
    <property type="entry name" value="Sig_transdc_His_kin-like_C"/>
</dbReference>
<evidence type="ECO:0000259" key="14">
    <source>
        <dbReference type="PROSITE" id="PS50109"/>
    </source>
</evidence>
<keyword evidence="7" id="KW-0547">Nucleotide-binding</keyword>
<dbReference type="CDD" id="cd00082">
    <property type="entry name" value="HisKA"/>
    <property type="match status" value="1"/>
</dbReference>
<dbReference type="EMBL" id="QFLI01000004">
    <property type="protein sequence ID" value="PXY01104.1"/>
    <property type="molecule type" value="Genomic_DNA"/>
</dbReference>
<keyword evidence="8" id="KW-0418">Kinase</keyword>
<comment type="subcellular location">
    <subcellularLocation>
        <location evidence="2">Cell membrane</location>
    </subcellularLocation>
</comment>
<feature type="domain" description="Histidine kinase" evidence="14">
    <location>
        <begin position="174"/>
        <end position="390"/>
    </location>
</feature>
<proteinExistence type="predicted"/>
<name>A0A2V4AAZ1_9BACT</name>
<dbReference type="SUPFAM" id="SSF55874">
    <property type="entry name" value="ATPase domain of HSP90 chaperone/DNA topoisomerase II/histidine kinase"/>
    <property type="match status" value="1"/>
</dbReference>
<dbReference type="SUPFAM" id="SSF47384">
    <property type="entry name" value="Homodimeric domain of signal transducing histidine kinase"/>
    <property type="match status" value="1"/>
</dbReference>
<dbReference type="InterPro" id="IPR050736">
    <property type="entry name" value="Sensor_HK_Regulatory"/>
</dbReference>
<dbReference type="PANTHER" id="PTHR43711">
    <property type="entry name" value="TWO-COMPONENT HISTIDINE KINASE"/>
    <property type="match status" value="1"/>
</dbReference>
<dbReference type="SMART" id="SM00388">
    <property type="entry name" value="HisKA"/>
    <property type="match status" value="1"/>
</dbReference>
<evidence type="ECO:0000256" key="7">
    <source>
        <dbReference type="ARBA" id="ARBA00022741"/>
    </source>
</evidence>
<evidence type="ECO:0000256" key="6">
    <source>
        <dbReference type="ARBA" id="ARBA00022679"/>
    </source>
</evidence>
<evidence type="ECO:0000256" key="2">
    <source>
        <dbReference type="ARBA" id="ARBA00004236"/>
    </source>
</evidence>
<gene>
    <name evidence="15" type="ORF">DF185_10660</name>
</gene>
<dbReference type="PRINTS" id="PR00344">
    <property type="entry name" value="BCTRLSENSOR"/>
</dbReference>
<dbReference type="InterPro" id="IPR003594">
    <property type="entry name" value="HATPase_dom"/>
</dbReference>
<evidence type="ECO:0000313" key="15">
    <source>
        <dbReference type="EMBL" id="PXY01104.1"/>
    </source>
</evidence>
<organism evidence="15 16">
    <name type="scientific">Marinifilum breve</name>
    <dbReference type="NCBI Taxonomy" id="2184082"/>
    <lineage>
        <taxon>Bacteria</taxon>
        <taxon>Pseudomonadati</taxon>
        <taxon>Bacteroidota</taxon>
        <taxon>Bacteroidia</taxon>
        <taxon>Marinilabiliales</taxon>
        <taxon>Marinifilaceae</taxon>
    </lineage>
</organism>
<evidence type="ECO:0000256" key="8">
    <source>
        <dbReference type="ARBA" id="ARBA00022777"/>
    </source>
</evidence>
<keyword evidence="16" id="KW-1185">Reference proteome</keyword>
<dbReference type="Gene3D" id="3.30.565.10">
    <property type="entry name" value="Histidine kinase-like ATPase, C-terminal domain"/>
    <property type="match status" value="1"/>
</dbReference>
<comment type="caution">
    <text evidence="15">The sequence shown here is derived from an EMBL/GenBank/DDBJ whole genome shotgun (WGS) entry which is preliminary data.</text>
</comment>
<feature type="domain" description="Cyclic nucleotide-binding" evidence="13">
    <location>
        <begin position="17"/>
        <end position="114"/>
    </location>
</feature>
<dbReference type="GO" id="GO:0005524">
    <property type="term" value="F:ATP binding"/>
    <property type="evidence" value="ECO:0007669"/>
    <property type="project" value="UniProtKB-KW"/>
</dbReference>
<evidence type="ECO:0000259" key="13">
    <source>
        <dbReference type="PROSITE" id="PS50042"/>
    </source>
</evidence>
<dbReference type="InterPro" id="IPR018488">
    <property type="entry name" value="cNMP-bd_CS"/>
</dbReference>
<dbReference type="Gene3D" id="1.10.287.130">
    <property type="match status" value="1"/>
</dbReference>
<dbReference type="EC" id="2.7.13.3" evidence="3"/>
<dbReference type="PANTHER" id="PTHR43711:SF31">
    <property type="entry name" value="HISTIDINE KINASE"/>
    <property type="match status" value="1"/>
</dbReference>
<keyword evidence="5" id="KW-0597">Phosphoprotein</keyword>
<keyword evidence="10" id="KW-0902">Two-component regulatory system</keyword>
<dbReference type="InterPro" id="IPR036097">
    <property type="entry name" value="HisK_dim/P_sf"/>
</dbReference>
<dbReference type="Pfam" id="PF00027">
    <property type="entry name" value="cNMP_binding"/>
    <property type="match status" value="1"/>
</dbReference>
<dbReference type="InterPro" id="IPR014710">
    <property type="entry name" value="RmlC-like_jellyroll"/>
</dbReference>
<dbReference type="GO" id="GO:0000155">
    <property type="term" value="F:phosphorelay sensor kinase activity"/>
    <property type="evidence" value="ECO:0007669"/>
    <property type="project" value="InterPro"/>
</dbReference>
<protein>
    <recommendedName>
        <fullName evidence="3">histidine kinase</fullName>
        <ecNumber evidence="3">2.7.13.3</ecNumber>
    </recommendedName>
</protein>
<dbReference type="PROSITE" id="PS00889">
    <property type="entry name" value="CNMP_BINDING_2"/>
    <property type="match status" value="1"/>
</dbReference>
<dbReference type="SUPFAM" id="SSF51206">
    <property type="entry name" value="cAMP-binding domain-like"/>
    <property type="match status" value="1"/>
</dbReference>
<reference evidence="15 16" key="1">
    <citation type="submission" date="2018-05" db="EMBL/GenBank/DDBJ databases">
        <title>Marinifilum breve JC075T sp. nov., a marine bacterium isolated from Yongle Blue Hole in the South China Sea.</title>
        <authorList>
            <person name="Fu T."/>
        </authorList>
    </citation>
    <scope>NUCLEOTIDE SEQUENCE [LARGE SCALE GENOMIC DNA]</scope>
    <source>
        <strain evidence="15 16">JC075</strain>
    </source>
</reference>
<dbReference type="PROSITE" id="PS50042">
    <property type="entry name" value="CNMP_BINDING_3"/>
    <property type="match status" value="1"/>
</dbReference>
<keyword evidence="12" id="KW-0175">Coiled coil</keyword>
<evidence type="ECO:0000256" key="5">
    <source>
        <dbReference type="ARBA" id="ARBA00022553"/>
    </source>
</evidence>
<dbReference type="InterPro" id="IPR005467">
    <property type="entry name" value="His_kinase_dom"/>
</dbReference>
<dbReference type="InterPro" id="IPR036890">
    <property type="entry name" value="HATPase_C_sf"/>
</dbReference>
<keyword evidence="11" id="KW-0472">Membrane</keyword>
<evidence type="ECO:0000313" key="16">
    <source>
        <dbReference type="Proteomes" id="UP000248079"/>
    </source>
</evidence>
<dbReference type="RefSeq" id="WP_110360735.1">
    <property type="nucleotide sequence ID" value="NZ_QFLI01000004.1"/>
</dbReference>
<sequence length="390" mass="43798">MILPSESKISLLRKLDFLAEQDDKVFAYLSEIVEIKNVPAGDCIFTIGDPGGAVYVIAEGCVQIHDEDHIFIELDETRSFGEYALIDTDTRSASARAKVDSVLLLCTQANLREVEIKFNIKIIDTVLIPLQNIRKRMMVKDQLEEELTSQKVMIERQRKELERLNATKDKFFSIIAHDLKNPFASLIGASDFLVNSSNELGKEQLHNFHEIINQSARRGYKLLENLLEWARMQTGNIKFKPKEVDLWNLVNEVVNLLTGSAENKEIRLSAEIDENLKAFVDENMIDTVVRNLVSNAIKFTPRGGEIKVSSQVVGQFIEITVADNGIGITPENISKLFKIDEKVTKNGTENETGTGLGLILCKEFVERHGGEIKVESELGKGSKFIFTIAV</sequence>
<dbReference type="GO" id="GO:0005886">
    <property type="term" value="C:plasma membrane"/>
    <property type="evidence" value="ECO:0007669"/>
    <property type="project" value="UniProtKB-SubCell"/>
</dbReference>
<dbReference type="Pfam" id="PF02518">
    <property type="entry name" value="HATPase_c"/>
    <property type="match status" value="1"/>
</dbReference>
<keyword evidence="9" id="KW-0067">ATP-binding</keyword>
<keyword evidence="6" id="KW-0808">Transferase</keyword>
<dbReference type="Gene3D" id="2.60.120.10">
    <property type="entry name" value="Jelly Rolls"/>
    <property type="match status" value="1"/>
</dbReference>
<dbReference type="InterPro" id="IPR018490">
    <property type="entry name" value="cNMP-bd_dom_sf"/>
</dbReference>
<feature type="coiled-coil region" evidence="12">
    <location>
        <begin position="140"/>
        <end position="167"/>
    </location>
</feature>
<evidence type="ECO:0000256" key="12">
    <source>
        <dbReference type="SAM" id="Coils"/>
    </source>
</evidence>
<dbReference type="Proteomes" id="UP000248079">
    <property type="component" value="Unassembled WGS sequence"/>
</dbReference>
<dbReference type="CDD" id="cd00038">
    <property type="entry name" value="CAP_ED"/>
    <property type="match status" value="1"/>
</dbReference>
<evidence type="ECO:0000256" key="9">
    <source>
        <dbReference type="ARBA" id="ARBA00022840"/>
    </source>
</evidence>
<comment type="catalytic activity">
    <reaction evidence="1">
        <text>ATP + protein L-histidine = ADP + protein N-phospho-L-histidine.</text>
        <dbReference type="EC" id="2.7.13.3"/>
    </reaction>
</comment>
<evidence type="ECO:0000256" key="10">
    <source>
        <dbReference type="ARBA" id="ARBA00023012"/>
    </source>
</evidence>
<keyword evidence="4" id="KW-1003">Cell membrane</keyword>
<evidence type="ECO:0000256" key="1">
    <source>
        <dbReference type="ARBA" id="ARBA00000085"/>
    </source>
</evidence>
<dbReference type="InterPro" id="IPR000595">
    <property type="entry name" value="cNMP-bd_dom"/>
</dbReference>
<dbReference type="Pfam" id="PF00512">
    <property type="entry name" value="HisKA"/>
    <property type="match status" value="1"/>
</dbReference>
<dbReference type="InterPro" id="IPR003661">
    <property type="entry name" value="HisK_dim/P_dom"/>
</dbReference>
<accession>A0A2V4AAZ1</accession>
<evidence type="ECO:0000256" key="4">
    <source>
        <dbReference type="ARBA" id="ARBA00022475"/>
    </source>
</evidence>
<dbReference type="FunFam" id="3.30.565.10:FF:000023">
    <property type="entry name" value="PAS domain-containing sensor histidine kinase"/>
    <property type="match status" value="1"/>
</dbReference>
<dbReference type="PROSITE" id="PS50109">
    <property type="entry name" value="HIS_KIN"/>
    <property type="match status" value="1"/>
</dbReference>
<dbReference type="AlphaFoldDB" id="A0A2V4AAZ1"/>
<evidence type="ECO:0000256" key="3">
    <source>
        <dbReference type="ARBA" id="ARBA00012438"/>
    </source>
</evidence>
<dbReference type="OrthoDB" id="9781208at2"/>
<evidence type="ECO:0000256" key="11">
    <source>
        <dbReference type="ARBA" id="ARBA00023136"/>
    </source>
</evidence>